<comment type="caution">
    <text evidence="1">The sequence shown here is derived from an EMBL/GenBank/DDBJ whole genome shotgun (WGS) entry which is preliminary data.</text>
</comment>
<accession>N9XUJ4</accession>
<dbReference type="Proteomes" id="UP000013097">
    <property type="component" value="Unassembled WGS sequence"/>
</dbReference>
<proteinExistence type="predicted"/>
<evidence type="ECO:0000313" key="1">
    <source>
        <dbReference type="EMBL" id="ENZ03383.1"/>
    </source>
</evidence>
<organism evidence="1 2">
    <name type="scientific">Clostridium thermobutyricum</name>
    <dbReference type="NCBI Taxonomy" id="29372"/>
    <lineage>
        <taxon>Bacteria</taxon>
        <taxon>Bacillati</taxon>
        <taxon>Bacillota</taxon>
        <taxon>Clostridia</taxon>
        <taxon>Eubacteriales</taxon>
        <taxon>Clostridiaceae</taxon>
        <taxon>Clostridium</taxon>
    </lineage>
</organism>
<name>N9XUJ4_9CLOT</name>
<keyword evidence="2" id="KW-1185">Reference proteome</keyword>
<reference evidence="1 2" key="1">
    <citation type="submission" date="2013-01" db="EMBL/GenBank/DDBJ databases">
        <title>The Genome Sequence of Clostridium colicanis 209318.</title>
        <authorList>
            <consortium name="The Broad Institute Genome Sequencing Platform"/>
            <person name="Earl A."/>
            <person name="Ward D."/>
            <person name="Feldgarden M."/>
            <person name="Gevers D."/>
            <person name="Courvalin P."/>
            <person name="Lambert T."/>
            <person name="Walker B."/>
            <person name="Young S.K."/>
            <person name="Zeng Q."/>
            <person name="Gargeya S."/>
            <person name="Fitzgerald M."/>
            <person name="Haas B."/>
            <person name="Abouelleil A."/>
            <person name="Alvarado L."/>
            <person name="Arachchi H.M."/>
            <person name="Berlin A.M."/>
            <person name="Chapman S.B."/>
            <person name="Dewar J."/>
            <person name="Goldberg J."/>
            <person name="Griggs A."/>
            <person name="Gujja S."/>
            <person name="Hansen M."/>
            <person name="Howarth C."/>
            <person name="Imamovic A."/>
            <person name="Larimer J."/>
            <person name="McCowan C."/>
            <person name="Murphy C."/>
            <person name="Neiman D."/>
            <person name="Pearson M."/>
            <person name="Priest M."/>
            <person name="Roberts A."/>
            <person name="Saif S."/>
            <person name="Shea T."/>
            <person name="Sisk P."/>
            <person name="Sykes S."/>
            <person name="Wortman J."/>
            <person name="Nusbaum C."/>
            <person name="Birren B."/>
        </authorList>
    </citation>
    <scope>NUCLEOTIDE SEQUENCE [LARGE SCALE GENOMIC DNA]</scope>
    <source>
        <strain evidence="1 2">209318</strain>
    </source>
</reference>
<evidence type="ECO:0000313" key="2">
    <source>
        <dbReference type="Proteomes" id="UP000013097"/>
    </source>
</evidence>
<dbReference type="RefSeq" id="WP_002597073.1">
    <property type="nucleotide sequence ID" value="NZ_KB850956.1"/>
</dbReference>
<dbReference type="AlphaFoldDB" id="N9XUJ4"/>
<protein>
    <submittedName>
        <fullName evidence="1">Uncharacterized protein</fullName>
    </submittedName>
</protein>
<dbReference type="PATRIC" id="fig|999411.4.peg.551"/>
<dbReference type="EMBL" id="AGYT01000007">
    <property type="protein sequence ID" value="ENZ03383.1"/>
    <property type="molecule type" value="Genomic_DNA"/>
</dbReference>
<dbReference type="HOGENOM" id="CLU_2245232_0_0_9"/>
<gene>
    <name evidence="1" type="ORF">HMPREF1092_00569</name>
</gene>
<sequence>MNIKEQVKLMRNIIENEYRHIQNREREALNLESDDYRISQNNQDELINKLQSLLDKEGINYLDDLIMVDSDIMGILSEYYFKEGVKAGLTNLSFLNEYETKLLL</sequence>